<dbReference type="AlphaFoldDB" id="A0A7I7WL66"/>
<dbReference type="KEGG" id="mgad:MGAD_20170"/>
<evidence type="ECO:0000313" key="2">
    <source>
        <dbReference type="EMBL" id="BBZ17682.1"/>
    </source>
</evidence>
<sequence length="337" mass="36241">MVRLDAESDGEPGAEHFDVLTRHRRDRAVMAVVFLLLFGFSYSEDYVFAVLEAAGRDEVVAWLVGLVGFDVAVLSLVGLLKGAIGRAEGDSSRLRRWWWTAFSVVVCIDVLLVLLPDEHPLWIDLASSVVLAIVVGLLMMVALNGDPLTLFSAGRRAAAPMDWARVRAVVPLVLGTIAGYVAATAFDDFFDLDTVRVLDVEMEAEVAAMPLAEQLEAFATLCEGAVSPAFFEQVVAVIPLLLLTIGVEFNFFRRALDEPAQRAAAAATVAVMAIGLLLAVSTLPWAGSGCGGVLGYWHEYLTFVVAVQGIATGLATLLWLLVVSAPDQRIPSEANRV</sequence>
<feature type="transmembrane region" description="Helical" evidence="1">
    <location>
        <begin position="300"/>
        <end position="322"/>
    </location>
</feature>
<feature type="transmembrane region" description="Helical" evidence="1">
    <location>
        <begin position="264"/>
        <end position="288"/>
    </location>
</feature>
<accession>A0A7I7WL66</accession>
<reference evidence="2 3" key="1">
    <citation type="journal article" date="2019" name="Emerg. Microbes Infect.">
        <title>Comprehensive subspecies identification of 175 nontuberculous mycobacteria species based on 7547 genomic profiles.</title>
        <authorList>
            <person name="Matsumoto Y."/>
            <person name="Kinjo T."/>
            <person name="Motooka D."/>
            <person name="Nabeya D."/>
            <person name="Jung N."/>
            <person name="Uechi K."/>
            <person name="Horii T."/>
            <person name="Iida T."/>
            <person name="Fujita J."/>
            <person name="Nakamura S."/>
        </authorList>
    </citation>
    <scope>NUCLEOTIDE SEQUENCE [LARGE SCALE GENOMIC DNA]</scope>
    <source>
        <strain evidence="2 3">JCM 12688</strain>
    </source>
</reference>
<keyword evidence="1" id="KW-1133">Transmembrane helix</keyword>
<feature type="transmembrane region" description="Helical" evidence="1">
    <location>
        <begin position="121"/>
        <end position="143"/>
    </location>
</feature>
<proteinExistence type="predicted"/>
<feature type="transmembrane region" description="Helical" evidence="1">
    <location>
        <begin position="96"/>
        <end position="115"/>
    </location>
</feature>
<feature type="transmembrane region" description="Helical" evidence="1">
    <location>
        <begin position="234"/>
        <end position="252"/>
    </location>
</feature>
<protein>
    <submittedName>
        <fullName evidence="2">Uncharacterized protein</fullName>
    </submittedName>
</protein>
<gene>
    <name evidence="2" type="ORF">MGAD_20170</name>
</gene>
<organism evidence="2 3">
    <name type="scientific">Mycolicibacterium gadium</name>
    <name type="common">Mycobacterium gadium</name>
    <dbReference type="NCBI Taxonomy" id="1794"/>
    <lineage>
        <taxon>Bacteria</taxon>
        <taxon>Bacillati</taxon>
        <taxon>Actinomycetota</taxon>
        <taxon>Actinomycetes</taxon>
        <taxon>Mycobacteriales</taxon>
        <taxon>Mycobacteriaceae</taxon>
        <taxon>Mycolicibacterium</taxon>
    </lineage>
</organism>
<feature type="transmembrane region" description="Helical" evidence="1">
    <location>
        <begin position="60"/>
        <end position="84"/>
    </location>
</feature>
<evidence type="ECO:0000256" key="1">
    <source>
        <dbReference type="SAM" id="Phobius"/>
    </source>
</evidence>
<dbReference type="Proteomes" id="UP000466187">
    <property type="component" value="Chromosome"/>
</dbReference>
<keyword evidence="1" id="KW-0812">Transmembrane</keyword>
<feature type="transmembrane region" description="Helical" evidence="1">
    <location>
        <begin position="164"/>
        <end position="186"/>
    </location>
</feature>
<name>A0A7I7WL66_MYCGU</name>
<evidence type="ECO:0000313" key="3">
    <source>
        <dbReference type="Proteomes" id="UP000466187"/>
    </source>
</evidence>
<keyword evidence="1" id="KW-0472">Membrane</keyword>
<feature type="transmembrane region" description="Helical" evidence="1">
    <location>
        <begin position="28"/>
        <end position="48"/>
    </location>
</feature>
<dbReference type="EMBL" id="AP022608">
    <property type="protein sequence ID" value="BBZ17682.1"/>
    <property type="molecule type" value="Genomic_DNA"/>
</dbReference>